<reference evidence="3 4" key="1">
    <citation type="journal article" date="2017" name="Front. Microbiol.">
        <title>Labilibaculum manganireducens gen. nov., sp. nov. and Labilibaculum filiforme sp. nov., Novel Bacteroidetes Isolated from Subsurface Sediments of the Baltic Sea.</title>
        <authorList>
            <person name="Vandieken V."/>
            <person name="Marshall I.P."/>
            <person name="Niemann H."/>
            <person name="Engelen B."/>
            <person name="Cypionka H."/>
        </authorList>
    </citation>
    <scope>NUCLEOTIDE SEQUENCE [LARGE SCALE GENOMIC DNA]</scope>
    <source>
        <strain evidence="3 4">59.16B</strain>
    </source>
</reference>
<dbReference type="EMBL" id="MVDD01000006">
    <property type="protein sequence ID" value="PKQ63030.1"/>
    <property type="molecule type" value="Genomic_DNA"/>
</dbReference>
<evidence type="ECO:0000313" key="4">
    <source>
        <dbReference type="Proteomes" id="UP000233535"/>
    </source>
</evidence>
<protein>
    <recommendedName>
        <fullName evidence="2">DUF5675 domain-containing protein</fullName>
    </recommendedName>
</protein>
<feature type="domain" description="DUF5675" evidence="2">
    <location>
        <begin position="108"/>
        <end position="243"/>
    </location>
</feature>
<gene>
    <name evidence="3" type="ORF">BZG02_09670</name>
</gene>
<proteinExistence type="predicted"/>
<organism evidence="3 4">
    <name type="scientific">Labilibaculum filiforme</name>
    <dbReference type="NCBI Taxonomy" id="1940526"/>
    <lineage>
        <taxon>Bacteria</taxon>
        <taxon>Pseudomonadati</taxon>
        <taxon>Bacteroidota</taxon>
        <taxon>Bacteroidia</taxon>
        <taxon>Marinilabiliales</taxon>
        <taxon>Marinifilaceae</taxon>
        <taxon>Labilibaculum</taxon>
    </lineage>
</organism>
<dbReference type="AlphaFoldDB" id="A0A2N3HY85"/>
<keyword evidence="1" id="KW-0812">Transmembrane</keyword>
<dbReference type="RefSeq" id="WP_101261236.1">
    <property type="nucleotide sequence ID" value="NZ_MVDD01000006.1"/>
</dbReference>
<name>A0A2N3HY85_9BACT</name>
<feature type="transmembrane region" description="Helical" evidence="1">
    <location>
        <begin position="20"/>
        <end position="39"/>
    </location>
</feature>
<comment type="caution">
    <text evidence="3">The sequence shown here is derived from an EMBL/GenBank/DDBJ whole genome shotgun (WGS) entry which is preliminary data.</text>
</comment>
<dbReference type="Proteomes" id="UP000233535">
    <property type="component" value="Unassembled WGS sequence"/>
</dbReference>
<keyword evidence="4" id="KW-1185">Reference proteome</keyword>
<accession>A0A2N3HY85</accession>
<keyword evidence="1" id="KW-0472">Membrane</keyword>
<evidence type="ECO:0000259" key="2">
    <source>
        <dbReference type="Pfam" id="PF18925"/>
    </source>
</evidence>
<evidence type="ECO:0000256" key="1">
    <source>
        <dbReference type="SAM" id="Phobius"/>
    </source>
</evidence>
<dbReference type="Pfam" id="PF18925">
    <property type="entry name" value="DUF5675"/>
    <property type="match status" value="1"/>
</dbReference>
<sequence>MSDLEIWEGVEIRKSSYRTKFVNGALMSSPVTFGGYLIYKYGKWVYERMAYGDKKKEEIPLSPFPIDDPVVTHFHPVAFVEQMRRMGDDPYTIRITREAERWTGTNKSSMTFGTFVFGSLEGFICEPYGDETTERGKDKRIPAGIYNVKWHVSGNYPKNKYTLQHKLGKKWHLDYPSFKHGVLLVYNESVPQSRGILVHAGQDGGWTEGCILPSSKQDRNLDKWNMTMADSVETLHKIFNQIEETGIENIKLVITDETE</sequence>
<evidence type="ECO:0000313" key="3">
    <source>
        <dbReference type="EMBL" id="PKQ63030.1"/>
    </source>
</evidence>
<dbReference type="OrthoDB" id="1130777at2"/>
<keyword evidence="1" id="KW-1133">Transmembrane helix</keyword>
<dbReference type="InterPro" id="IPR043732">
    <property type="entry name" value="DUF5675"/>
</dbReference>